<evidence type="ECO:0000256" key="8">
    <source>
        <dbReference type="SAM" id="Phobius"/>
    </source>
</evidence>
<keyword evidence="3" id="KW-0813">Transport</keyword>
<feature type="transmembrane region" description="Helical" evidence="8">
    <location>
        <begin position="6"/>
        <end position="25"/>
    </location>
</feature>
<keyword evidence="7 8" id="KW-0472">Membrane</keyword>
<dbReference type="EMBL" id="RVHM01000059">
    <property type="protein sequence ID" value="MLU99876.1"/>
    <property type="molecule type" value="Genomic_DNA"/>
</dbReference>
<dbReference type="Gene3D" id="1.20.1530.20">
    <property type="match status" value="1"/>
</dbReference>
<evidence type="ECO:0000256" key="3">
    <source>
        <dbReference type="ARBA" id="ARBA00022448"/>
    </source>
</evidence>
<dbReference type="InterPro" id="IPR038770">
    <property type="entry name" value="Na+/solute_symporter_sf"/>
</dbReference>
<organism evidence="9">
    <name type="scientific">Salmonella enterica I</name>
    <dbReference type="NCBI Taxonomy" id="59201"/>
    <lineage>
        <taxon>Bacteria</taxon>
        <taxon>Pseudomonadati</taxon>
        <taxon>Pseudomonadota</taxon>
        <taxon>Gammaproteobacteria</taxon>
        <taxon>Enterobacterales</taxon>
        <taxon>Enterobacteriaceae</taxon>
        <taxon>Salmonella</taxon>
    </lineage>
</organism>
<comment type="subcellular location">
    <subcellularLocation>
        <location evidence="1">Cell membrane</location>
        <topology evidence="1">Multi-pass membrane protein</topology>
    </subcellularLocation>
</comment>
<evidence type="ECO:0000256" key="1">
    <source>
        <dbReference type="ARBA" id="ARBA00004651"/>
    </source>
</evidence>
<comment type="caution">
    <text evidence="9">The sequence shown here is derived from an EMBL/GenBank/DDBJ whole genome shotgun (WGS) entry which is preliminary data.</text>
</comment>
<sequence>MNDLALKVLALFFISCIGFAYGLLAKPQTKDIANLLIKVISPFVVIISIVQSPGGISYLYFTLGAFLFCSILCILAYFISGFLFKGKERNLFSFTAGTGNTGYFALPIALSLFNENQVAIAIFIIIGVNIYEFSVGYYFMNMGGGTKDILRKTLKLPVIHAAIIGIIIKLLGVEFNNSFMSVLDNFKGAYSVAGMLIIGIVLSTGRKSSPDIKFMSVCLFWKHLFVPFVSLFFLFFLSKEQFIVIYLMALTPLAGNTVVFSSSLDLHPEKAATSVLLSSLLAIVLIPVCMKFVL</sequence>
<evidence type="ECO:0000256" key="5">
    <source>
        <dbReference type="ARBA" id="ARBA00022692"/>
    </source>
</evidence>
<evidence type="ECO:0000256" key="4">
    <source>
        <dbReference type="ARBA" id="ARBA00022475"/>
    </source>
</evidence>
<dbReference type="Pfam" id="PF03547">
    <property type="entry name" value="Mem_trans"/>
    <property type="match status" value="1"/>
</dbReference>
<dbReference type="InterPro" id="IPR004776">
    <property type="entry name" value="Mem_transp_PIN-like"/>
</dbReference>
<evidence type="ECO:0000256" key="7">
    <source>
        <dbReference type="ARBA" id="ARBA00023136"/>
    </source>
</evidence>
<feature type="transmembrane region" description="Helical" evidence="8">
    <location>
        <begin position="271"/>
        <end position="293"/>
    </location>
</feature>
<dbReference type="PANTHER" id="PTHR36838">
    <property type="entry name" value="AUXIN EFFLUX CARRIER FAMILY PROTEIN"/>
    <property type="match status" value="1"/>
</dbReference>
<dbReference type="Proteomes" id="UP000885374">
    <property type="component" value="Unassembled WGS sequence"/>
</dbReference>
<feature type="transmembrane region" description="Helical" evidence="8">
    <location>
        <begin position="58"/>
        <end position="79"/>
    </location>
</feature>
<keyword evidence="5 8" id="KW-0812">Transmembrane</keyword>
<feature type="transmembrane region" description="Helical" evidence="8">
    <location>
        <begin position="217"/>
        <end position="237"/>
    </location>
</feature>
<accession>A0A403MP14</accession>
<keyword evidence="4" id="KW-1003">Cell membrane</keyword>
<evidence type="ECO:0000256" key="2">
    <source>
        <dbReference type="ARBA" id="ARBA00010145"/>
    </source>
</evidence>
<feature type="transmembrane region" description="Helical" evidence="8">
    <location>
        <begin position="153"/>
        <end position="173"/>
    </location>
</feature>
<feature type="transmembrane region" description="Helical" evidence="8">
    <location>
        <begin position="91"/>
        <end position="113"/>
    </location>
</feature>
<proteinExistence type="inferred from homology"/>
<comment type="similarity">
    <text evidence="2">Belongs to the auxin efflux carrier (TC 2.A.69) family.</text>
</comment>
<dbReference type="GO" id="GO:0005886">
    <property type="term" value="C:plasma membrane"/>
    <property type="evidence" value="ECO:0007669"/>
    <property type="project" value="UniProtKB-SubCell"/>
</dbReference>
<feature type="transmembrane region" description="Helical" evidence="8">
    <location>
        <begin position="188"/>
        <end position="205"/>
    </location>
</feature>
<dbReference type="AlphaFoldDB" id="A0A403MP14"/>
<name>A0A403MP14_SALET</name>
<evidence type="ECO:0000313" key="9">
    <source>
        <dbReference type="EMBL" id="MLU99876.1"/>
    </source>
</evidence>
<reference evidence="9" key="1">
    <citation type="submission" date="2018-07" db="EMBL/GenBank/DDBJ databases">
        <authorList>
            <person name="Ashton P.M."/>
            <person name="Dallman T."/>
            <person name="Nair S."/>
            <person name="De Pinna E."/>
            <person name="Peters T."/>
            <person name="Grant K."/>
        </authorList>
    </citation>
    <scope>NUCLEOTIDE SEQUENCE [LARGE SCALE GENOMIC DNA]</scope>
    <source>
        <strain evidence="9">157339</strain>
    </source>
</reference>
<protein>
    <submittedName>
        <fullName evidence="9">AEC family transporter</fullName>
    </submittedName>
</protein>
<keyword evidence="6 8" id="KW-1133">Transmembrane helix</keyword>
<feature type="transmembrane region" description="Helical" evidence="8">
    <location>
        <begin position="32"/>
        <end position="52"/>
    </location>
</feature>
<gene>
    <name evidence="9" type="ORF">DRU74_24735</name>
</gene>
<dbReference type="GO" id="GO:0055085">
    <property type="term" value="P:transmembrane transport"/>
    <property type="evidence" value="ECO:0007669"/>
    <property type="project" value="InterPro"/>
</dbReference>
<dbReference type="PANTHER" id="PTHR36838:SF1">
    <property type="entry name" value="SLR1864 PROTEIN"/>
    <property type="match status" value="1"/>
</dbReference>
<feature type="transmembrane region" description="Helical" evidence="8">
    <location>
        <begin position="243"/>
        <end position="264"/>
    </location>
</feature>
<evidence type="ECO:0000256" key="6">
    <source>
        <dbReference type="ARBA" id="ARBA00022989"/>
    </source>
</evidence>
<feature type="transmembrane region" description="Helical" evidence="8">
    <location>
        <begin position="119"/>
        <end position="141"/>
    </location>
</feature>